<dbReference type="Pfam" id="PF02627">
    <property type="entry name" value="CMD"/>
    <property type="match status" value="1"/>
</dbReference>
<dbReference type="PANTHER" id="PTHR34846:SF7">
    <property type="entry name" value="BLL7811 PROTEIN"/>
    <property type="match status" value="1"/>
</dbReference>
<dbReference type="GO" id="GO:0051920">
    <property type="term" value="F:peroxiredoxin activity"/>
    <property type="evidence" value="ECO:0007669"/>
    <property type="project" value="InterPro"/>
</dbReference>
<dbReference type="InterPro" id="IPR029032">
    <property type="entry name" value="AhpD-like"/>
</dbReference>
<evidence type="ECO:0000313" key="3">
    <source>
        <dbReference type="Proteomes" id="UP000294963"/>
    </source>
</evidence>
<dbReference type="AlphaFoldDB" id="A0A4R1Y6C0"/>
<keyword evidence="2" id="KW-0575">Peroxidase</keyword>
<dbReference type="OrthoDB" id="9801997at2"/>
<keyword evidence="2" id="KW-0560">Oxidoreductase</keyword>
<dbReference type="EMBL" id="SLVJ01000001">
    <property type="protein sequence ID" value="TCM70760.1"/>
    <property type="molecule type" value="Genomic_DNA"/>
</dbReference>
<reference evidence="2 3" key="1">
    <citation type="submission" date="2019-03" db="EMBL/GenBank/DDBJ databases">
        <title>Genomic analyses of the natural microbiome of Caenorhabditis elegans.</title>
        <authorList>
            <person name="Samuel B."/>
        </authorList>
    </citation>
    <scope>NUCLEOTIDE SEQUENCE [LARGE SCALE GENOMIC DNA]</scope>
    <source>
        <strain evidence="2 3">JUb89</strain>
    </source>
</reference>
<gene>
    <name evidence="2" type="ORF">EC844_10129</name>
</gene>
<evidence type="ECO:0000259" key="1">
    <source>
        <dbReference type="Pfam" id="PF02627"/>
    </source>
</evidence>
<dbReference type="InterPro" id="IPR003779">
    <property type="entry name" value="CMD-like"/>
</dbReference>
<accession>A0A4R1Y6C0</accession>
<comment type="caution">
    <text evidence="2">The sequence shown here is derived from an EMBL/GenBank/DDBJ whole genome shotgun (WGS) entry which is preliminary data.</text>
</comment>
<organism evidence="2 3">
    <name type="scientific">Acinetobacter calcoaceticus</name>
    <dbReference type="NCBI Taxonomy" id="471"/>
    <lineage>
        <taxon>Bacteria</taxon>
        <taxon>Pseudomonadati</taxon>
        <taxon>Pseudomonadota</taxon>
        <taxon>Gammaproteobacteria</taxon>
        <taxon>Moraxellales</taxon>
        <taxon>Moraxellaceae</taxon>
        <taxon>Acinetobacter</taxon>
        <taxon>Acinetobacter calcoaceticus/baumannii complex</taxon>
    </lineage>
</organism>
<dbReference type="Gene3D" id="1.20.1290.10">
    <property type="entry name" value="AhpD-like"/>
    <property type="match status" value="1"/>
</dbReference>
<name>A0A4R1Y6C0_ACICA</name>
<dbReference type="InterPro" id="IPR004675">
    <property type="entry name" value="AhpD_core"/>
</dbReference>
<protein>
    <submittedName>
        <fullName evidence="2">AhpD family alkylhydroperoxidase</fullName>
    </submittedName>
</protein>
<proteinExistence type="predicted"/>
<dbReference type="Proteomes" id="UP000294963">
    <property type="component" value="Unassembled WGS sequence"/>
</dbReference>
<dbReference type="SUPFAM" id="SSF69118">
    <property type="entry name" value="AhpD-like"/>
    <property type="match status" value="1"/>
</dbReference>
<feature type="domain" description="Carboxymuconolactone decarboxylase-like" evidence="1">
    <location>
        <begin position="11"/>
        <end position="97"/>
    </location>
</feature>
<dbReference type="PANTHER" id="PTHR34846">
    <property type="entry name" value="4-CARBOXYMUCONOLACTONE DECARBOXYLASE FAMILY PROTEIN (AFU_ORTHOLOGUE AFUA_6G11590)"/>
    <property type="match status" value="1"/>
</dbReference>
<evidence type="ECO:0000313" key="2">
    <source>
        <dbReference type="EMBL" id="TCM70760.1"/>
    </source>
</evidence>
<dbReference type="NCBIfam" id="TIGR00778">
    <property type="entry name" value="ahpD_dom"/>
    <property type="match status" value="1"/>
</dbReference>
<keyword evidence="3" id="KW-1185">Reference proteome</keyword>
<sequence>MPRINLGKAAPELYQIVADLDAKANEKIIQAGIPEGFGHLLRLRASQINQCAFCIRLHARDALQHDESLERITLLNAWRESAYFSDKEQAALSLVEEMTLIADHQVSDRVYLNAAELLTETEIAAIEWLTIVINSWNRIAIASRYPVKP</sequence>